<gene>
    <name evidence="1" type="ORF">FB466_1948</name>
</gene>
<evidence type="ECO:0000313" key="2">
    <source>
        <dbReference type="Proteomes" id="UP000318331"/>
    </source>
</evidence>
<evidence type="ECO:0000313" key="1">
    <source>
        <dbReference type="EMBL" id="TQM61021.1"/>
    </source>
</evidence>
<accession>A0A543HRQ3</accession>
<protein>
    <submittedName>
        <fullName evidence="1">Uncharacterized protein</fullName>
    </submittedName>
</protein>
<comment type="caution">
    <text evidence="1">The sequence shown here is derived from an EMBL/GenBank/DDBJ whole genome shotgun (WGS) entry which is preliminary data.</text>
</comment>
<reference evidence="1 2" key="1">
    <citation type="submission" date="2019-06" db="EMBL/GenBank/DDBJ databases">
        <title>Sequencing the genomes of 1000 actinobacteria strains.</title>
        <authorList>
            <person name="Klenk H.-P."/>
        </authorList>
    </citation>
    <scope>NUCLEOTIDE SEQUENCE [LARGE SCALE GENOMIC DNA]</scope>
    <source>
        <strain evidence="1 2">DSM 18031</strain>
    </source>
</reference>
<name>A0A543HRQ3_9MICO</name>
<dbReference type="EMBL" id="VFPN01000003">
    <property type="protein sequence ID" value="TQM61021.1"/>
    <property type="molecule type" value="Genomic_DNA"/>
</dbReference>
<organism evidence="1 2">
    <name type="scientific">Klugiella xanthotipulae</name>
    <dbReference type="NCBI Taxonomy" id="244735"/>
    <lineage>
        <taxon>Bacteria</taxon>
        <taxon>Bacillati</taxon>
        <taxon>Actinomycetota</taxon>
        <taxon>Actinomycetes</taxon>
        <taxon>Micrococcales</taxon>
        <taxon>Microbacteriaceae</taxon>
        <taxon>Klugiella</taxon>
    </lineage>
</organism>
<dbReference type="Proteomes" id="UP000318331">
    <property type="component" value="Unassembled WGS sequence"/>
</dbReference>
<dbReference type="AlphaFoldDB" id="A0A543HRQ3"/>
<keyword evidence="2" id="KW-1185">Reference proteome</keyword>
<sequence length="244" mass="26433">MSDALAPVLDQARNRIAPLTALSRRIAADALPVEATAWGEDDTGCARVELSSTGTVLSVLITSTWDRSVHWSSLGDAVLQAHSRATHVLWAVREERIEENAAAGRDELVAESAEAHVIIPAAPASSEALSASRWEMYRAAREAMSAYRSGLLRAGAERRTIIDPGEIVTATAVGGSLASLEYEEYRVKFADVQQIGAATCRVMNRVAAHAEEAVAWTRSEVPAIASWLEMQRETETDESERYNG</sequence>
<proteinExistence type="predicted"/>